<keyword evidence="1" id="KW-0812">Transmembrane</keyword>
<protein>
    <submittedName>
        <fullName evidence="2">Uncharacterized protein</fullName>
    </submittedName>
</protein>
<keyword evidence="1" id="KW-0472">Membrane</keyword>
<name>J9GY84_9ZZZZ</name>
<proteinExistence type="predicted"/>
<gene>
    <name evidence="2" type="ORF">EVA_06116</name>
</gene>
<feature type="transmembrane region" description="Helical" evidence="1">
    <location>
        <begin position="36"/>
        <end position="56"/>
    </location>
</feature>
<evidence type="ECO:0000256" key="1">
    <source>
        <dbReference type="SAM" id="Phobius"/>
    </source>
</evidence>
<sequence>MDPEERFVAHWIKLTVELLVVFVCQSRRSLGPKRMGIIDDIVFIGVHLLAVLPFGLLTQGNRHWEEAAVFVEKF</sequence>
<dbReference type="EMBL" id="AMCI01001365">
    <property type="protein sequence ID" value="EJX05775.1"/>
    <property type="molecule type" value="Genomic_DNA"/>
</dbReference>
<accession>J9GY84</accession>
<comment type="caution">
    <text evidence="2">The sequence shown here is derived from an EMBL/GenBank/DDBJ whole genome shotgun (WGS) entry which is preliminary data.</text>
</comment>
<keyword evidence="1" id="KW-1133">Transmembrane helix</keyword>
<organism evidence="2">
    <name type="scientific">gut metagenome</name>
    <dbReference type="NCBI Taxonomy" id="749906"/>
    <lineage>
        <taxon>unclassified sequences</taxon>
        <taxon>metagenomes</taxon>
        <taxon>organismal metagenomes</taxon>
    </lineage>
</organism>
<reference evidence="2" key="1">
    <citation type="journal article" date="2012" name="PLoS ONE">
        <title>Gene sets for utilization of primary and secondary nutrition supplies in the distal gut of endangered iberian lynx.</title>
        <authorList>
            <person name="Alcaide M."/>
            <person name="Messina E."/>
            <person name="Richter M."/>
            <person name="Bargiela R."/>
            <person name="Peplies J."/>
            <person name="Huws S.A."/>
            <person name="Newbold C.J."/>
            <person name="Golyshin P.N."/>
            <person name="Simon M.A."/>
            <person name="Lopez G."/>
            <person name="Yakimov M.M."/>
            <person name="Ferrer M."/>
        </authorList>
    </citation>
    <scope>NUCLEOTIDE SEQUENCE</scope>
</reference>
<dbReference type="AlphaFoldDB" id="J9GY84"/>
<evidence type="ECO:0000313" key="2">
    <source>
        <dbReference type="EMBL" id="EJX05775.1"/>
    </source>
</evidence>
<feature type="transmembrane region" description="Helical" evidence="1">
    <location>
        <begin position="6"/>
        <end position="24"/>
    </location>
</feature>